<dbReference type="RefSeq" id="XP_005844787.1">
    <property type="nucleotide sequence ID" value="XM_005844725.1"/>
</dbReference>
<evidence type="ECO:0000256" key="2">
    <source>
        <dbReference type="SAM" id="Phobius"/>
    </source>
</evidence>
<evidence type="ECO:0000256" key="1">
    <source>
        <dbReference type="SAM" id="MobiDB-lite"/>
    </source>
</evidence>
<keyword evidence="2" id="KW-0472">Membrane</keyword>
<evidence type="ECO:0000313" key="3">
    <source>
        <dbReference type="EMBL" id="EFN52685.1"/>
    </source>
</evidence>
<accession>E1ZNH8</accession>
<dbReference type="AlphaFoldDB" id="E1ZNH8"/>
<gene>
    <name evidence="3" type="ORF">CHLNCDRAFT_138666</name>
</gene>
<dbReference type="PANTHER" id="PTHR36771:SF2">
    <property type="entry name" value="POTASSIUM TRANSPORTER"/>
    <property type="match status" value="1"/>
</dbReference>
<reference evidence="3 4" key="1">
    <citation type="journal article" date="2010" name="Plant Cell">
        <title>The Chlorella variabilis NC64A genome reveals adaptation to photosymbiosis, coevolution with viruses, and cryptic sex.</title>
        <authorList>
            <person name="Blanc G."/>
            <person name="Duncan G."/>
            <person name="Agarkova I."/>
            <person name="Borodovsky M."/>
            <person name="Gurnon J."/>
            <person name="Kuo A."/>
            <person name="Lindquist E."/>
            <person name="Lucas S."/>
            <person name="Pangilinan J."/>
            <person name="Polle J."/>
            <person name="Salamov A."/>
            <person name="Terry A."/>
            <person name="Yamada T."/>
            <person name="Dunigan D.D."/>
            <person name="Grigoriev I.V."/>
            <person name="Claverie J.M."/>
            <person name="Van Etten J.L."/>
        </authorList>
    </citation>
    <scope>NUCLEOTIDE SEQUENCE [LARGE SCALE GENOMIC DNA]</scope>
    <source>
        <strain evidence="3 4">NC64A</strain>
    </source>
</reference>
<dbReference type="PANTHER" id="PTHR36771">
    <property type="entry name" value="POTASSIUM TRANSPORTER"/>
    <property type="match status" value="1"/>
</dbReference>
<name>E1ZNH8_CHLVA</name>
<keyword evidence="4" id="KW-1185">Reference proteome</keyword>
<feature type="compositionally biased region" description="Low complexity" evidence="1">
    <location>
        <begin position="61"/>
        <end position="73"/>
    </location>
</feature>
<proteinExistence type="predicted"/>
<feature type="compositionally biased region" description="Polar residues" evidence="1">
    <location>
        <begin position="1"/>
        <end position="23"/>
    </location>
</feature>
<feature type="region of interest" description="Disordered" evidence="1">
    <location>
        <begin position="1"/>
        <end position="24"/>
    </location>
</feature>
<dbReference type="InParanoid" id="E1ZNH8"/>
<keyword evidence="2" id="KW-1133">Transmembrane helix</keyword>
<evidence type="ECO:0000313" key="4">
    <source>
        <dbReference type="Proteomes" id="UP000008141"/>
    </source>
</evidence>
<sequence length="200" mass="21617">MNTQMAKHSSSSLGAASLTQQRPIQMRSAGRIAPRALFATKKAVAVEEPPAPAKRGLFGRAATTTKQQPAAAKQQKRSSMAVDKAAEYEKRQGLLSRAVSALDFAEVRSTSDAELLYDAKYGRRDESGKMTKEQYGALKRRVVGTAKDYWKDWVDVKGEYTDRGFVAKDRASTASSVPALPFLVATVVAMLGATVVLFAA</sequence>
<dbReference type="Proteomes" id="UP000008141">
    <property type="component" value="Unassembled WGS sequence"/>
</dbReference>
<dbReference type="STRING" id="554065.E1ZNH8"/>
<dbReference type="KEGG" id="cvr:CHLNCDRAFT_138666"/>
<feature type="transmembrane region" description="Helical" evidence="2">
    <location>
        <begin position="179"/>
        <end position="199"/>
    </location>
</feature>
<dbReference type="EMBL" id="GL433855">
    <property type="protein sequence ID" value="EFN52685.1"/>
    <property type="molecule type" value="Genomic_DNA"/>
</dbReference>
<organism evidence="4">
    <name type="scientific">Chlorella variabilis</name>
    <name type="common">Green alga</name>
    <dbReference type="NCBI Taxonomy" id="554065"/>
    <lineage>
        <taxon>Eukaryota</taxon>
        <taxon>Viridiplantae</taxon>
        <taxon>Chlorophyta</taxon>
        <taxon>core chlorophytes</taxon>
        <taxon>Trebouxiophyceae</taxon>
        <taxon>Chlorellales</taxon>
        <taxon>Chlorellaceae</taxon>
        <taxon>Chlorella clade</taxon>
        <taxon>Chlorella</taxon>
    </lineage>
</organism>
<feature type="region of interest" description="Disordered" evidence="1">
    <location>
        <begin position="60"/>
        <end position="79"/>
    </location>
</feature>
<protein>
    <submittedName>
        <fullName evidence="3">Uncharacterized protein</fullName>
    </submittedName>
</protein>
<dbReference type="GeneID" id="17352117"/>
<dbReference type="OrthoDB" id="5845at2759"/>
<dbReference type="eggNOG" id="ENOG502RXH4">
    <property type="taxonomic scope" value="Eukaryota"/>
</dbReference>
<keyword evidence="2" id="KW-0812">Transmembrane</keyword>